<organism evidence="2 3">
    <name type="scientific">Sphaerisporangium dianthi</name>
    <dbReference type="NCBI Taxonomy" id="1436120"/>
    <lineage>
        <taxon>Bacteria</taxon>
        <taxon>Bacillati</taxon>
        <taxon>Actinomycetota</taxon>
        <taxon>Actinomycetes</taxon>
        <taxon>Streptosporangiales</taxon>
        <taxon>Streptosporangiaceae</taxon>
        <taxon>Sphaerisporangium</taxon>
    </lineage>
</organism>
<evidence type="ECO:0000313" key="3">
    <source>
        <dbReference type="Proteomes" id="UP001596004"/>
    </source>
</evidence>
<evidence type="ECO:0000256" key="1">
    <source>
        <dbReference type="SAM" id="MobiDB-lite"/>
    </source>
</evidence>
<feature type="compositionally biased region" description="Low complexity" evidence="1">
    <location>
        <begin position="15"/>
        <end position="25"/>
    </location>
</feature>
<reference evidence="3" key="1">
    <citation type="journal article" date="2019" name="Int. J. Syst. Evol. Microbiol.">
        <title>The Global Catalogue of Microorganisms (GCM) 10K type strain sequencing project: providing services to taxonomists for standard genome sequencing and annotation.</title>
        <authorList>
            <consortium name="The Broad Institute Genomics Platform"/>
            <consortium name="The Broad Institute Genome Sequencing Center for Infectious Disease"/>
            <person name="Wu L."/>
            <person name="Ma J."/>
        </authorList>
    </citation>
    <scope>NUCLEOTIDE SEQUENCE [LARGE SCALE GENOMIC DNA]</scope>
    <source>
        <strain evidence="3">CGMCC 4.7132</strain>
    </source>
</reference>
<dbReference type="Proteomes" id="UP001596004">
    <property type="component" value="Unassembled WGS sequence"/>
</dbReference>
<comment type="caution">
    <text evidence="2">The sequence shown here is derived from an EMBL/GenBank/DDBJ whole genome shotgun (WGS) entry which is preliminary data.</text>
</comment>
<accession>A0ABV9CQX3</accession>
<name>A0ABV9CQX3_9ACTN</name>
<gene>
    <name evidence="2" type="ORF">ACFO60_29600</name>
</gene>
<protein>
    <submittedName>
        <fullName evidence="2">Uncharacterized protein</fullName>
    </submittedName>
</protein>
<proteinExistence type="predicted"/>
<dbReference type="RefSeq" id="WP_380846543.1">
    <property type="nucleotide sequence ID" value="NZ_JBHSFP010000026.1"/>
</dbReference>
<keyword evidence="3" id="KW-1185">Reference proteome</keyword>
<dbReference type="EMBL" id="JBHSFP010000026">
    <property type="protein sequence ID" value="MFC4534934.1"/>
    <property type="molecule type" value="Genomic_DNA"/>
</dbReference>
<feature type="region of interest" description="Disordered" evidence="1">
    <location>
        <begin position="1"/>
        <end position="25"/>
    </location>
</feature>
<evidence type="ECO:0000313" key="2">
    <source>
        <dbReference type="EMBL" id="MFC4534934.1"/>
    </source>
</evidence>
<sequence>MPTPADRGPGRLWRPRAPAPIAAGTPATDIRVGHARCSHLTRELQSQPDAGCEWLRYRWCR</sequence>